<proteinExistence type="predicted"/>
<dbReference type="PANTHER" id="PTHR10366:SF369">
    <property type="entry name" value="CINNAMOYL-COA REDUCTASE-LIKE PROTEIN"/>
    <property type="match status" value="1"/>
</dbReference>
<keyword evidence="1" id="KW-0560">Oxidoreductase</keyword>
<dbReference type="SUPFAM" id="SSF51735">
    <property type="entry name" value="NAD(P)-binding Rossmann-fold domains"/>
    <property type="match status" value="1"/>
</dbReference>
<dbReference type="EMBL" id="JACMSC010000008">
    <property type="protein sequence ID" value="KAG6510054.1"/>
    <property type="molecule type" value="Genomic_DNA"/>
</dbReference>
<evidence type="ECO:0000259" key="2">
    <source>
        <dbReference type="Pfam" id="PF01073"/>
    </source>
</evidence>
<evidence type="ECO:0000313" key="4">
    <source>
        <dbReference type="Proteomes" id="UP000734854"/>
    </source>
</evidence>
<gene>
    <name evidence="3" type="ORF">ZIOFF_028062</name>
</gene>
<dbReference type="AlphaFoldDB" id="A0A8J5GTW7"/>
<name>A0A8J5GTW7_ZINOF</name>
<comment type="caution">
    <text evidence="3">The sequence shown here is derived from an EMBL/GenBank/DDBJ whole genome shotgun (WGS) entry which is preliminary data.</text>
</comment>
<dbReference type="InterPro" id="IPR002225">
    <property type="entry name" value="3Beta_OHSteriod_DH/Estase"/>
</dbReference>
<dbReference type="InterPro" id="IPR050425">
    <property type="entry name" value="NAD(P)_dehydrat-like"/>
</dbReference>
<accession>A0A8J5GTW7</accession>
<dbReference type="Pfam" id="PF01073">
    <property type="entry name" value="3Beta_HSD"/>
    <property type="match status" value="1"/>
</dbReference>
<feature type="domain" description="3-beta hydroxysteroid dehydrogenase/isomerase" evidence="2">
    <location>
        <begin position="85"/>
        <end position="175"/>
    </location>
</feature>
<dbReference type="Proteomes" id="UP000734854">
    <property type="component" value="Unassembled WGS sequence"/>
</dbReference>
<dbReference type="InterPro" id="IPR036291">
    <property type="entry name" value="NAD(P)-bd_dom_sf"/>
</dbReference>
<dbReference type="Gene3D" id="3.40.50.720">
    <property type="entry name" value="NAD(P)-binding Rossmann-like Domain"/>
    <property type="match status" value="1"/>
</dbReference>
<dbReference type="PANTHER" id="PTHR10366">
    <property type="entry name" value="NAD DEPENDENT EPIMERASE/DEHYDRATASE"/>
    <property type="match status" value="1"/>
</dbReference>
<evidence type="ECO:0000313" key="3">
    <source>
        <dbReference type="EMBL" id="KAG6510054.1"/>
    </source>
</evidence>
<dbReference type="GO" id="GO:0016616">
    <property type="term" value="F:oxidoreductase activity, acting on the CH-OH group of donors, NAD or NADP as acceptor"/>
    <property type="evidence" value="ECO:0007669"/>
    <property type="project" value="InterPro"/>
</dbReference>
<evidence type="ECO:0000256" key="1">
    <source>
        <dbReference type="ARBA" id="ARBA00023002"/>
    </source>
</evidence>
<organism evidence="3 4">
    <name type="scientific">Zingiber officinale</name>
    <name type="common">Ginger</name>
    <name type="synonym">Amomum zingiber</name>
    <dbReference type="NCBI Taxonomy" id="94328"/>
    <lineage>
        <taxon>Eukaryota</taxon>
        <taxon>Viridiplantae</taxon>
        <taxon>Streptophyta</taxon>
        <taxon>Embryophyta</taxon>
        <taxon>Tracheophyta</taxon>
        <taxon>Spermatophyta</taxon>
        <taxon>Magnoliopsida</taxon>
        <taxon>Liliopsida</taxon>
        <taxon>Zingiberales</taxon>
        <taxon>Zingiberaceae</taxon>
        <taxon>Zingiber</taxon>
    </lineage>
</organism>
<protein>
    <recommendedName>
        <fullName evidence="2">3-beta hydroxysteroid dehydrogenase/isomerase domain-containing protein</fullName>
    </recommendedName>
</protein>
<keyword evidence="4" id="KW-1185">Reference proteome</keyword>
<dbReference type="GO" id="GO:0006694">
    <property type="term" value="P:steroid biosynthetic process"/>
    <property type="evidence" value="ECO:0007669"/>
    <property type="project" value="InterPro"/>
</dbReference>
<sequence length="203" mass="22514">MNPESPIVFFTASDTPPRRDTAFSTSSWMHTLQAQSVVEEAGDHQVVDYCHGKDLVILAAKQPFSGRNYLAVSLRFQLNPNRDEAETAHLRSLPSTSNRLHLFQIDLLDPDSILATIRGVSGVFHLTSPCIITRVQDPQGITRSSGDGDSQLLRAAKESGVRWVVVTSLISAIVPSPGWPADRVKDESCWTNLDYCRQKEVRI</sequence>
<reference evidence="3 4" key="1">
    <citation type="submission" date="2020-08" db="EMBL/GenBank/DDBJ databases">
        <title>Plant Genome Project.</title>
        <authorList>
            <person name="Zhang R.-G."/>
        </authorList>
    </citation>
    <scope>NUCLEOTIDE SEQUENCE [LARGE SCALE GENOMIC DNA]</scope>
    <source>
        <tissue evidence="3">Rhizome</tissue>
    </source>
</reference>